<dbReference type="Proteomes" id="UP000315364">
    <property type="component" value="Chromosome"/>
</dbReference>
<dbReference type="Gene3D" id="3.90.1590.10">
    <property type="entry name" value="glutathione-dependent formaldehyde- activating enzyme (gfa)"/>
    <property type="match status" value="1"/>
</dbReference>
<evidence type="ECO:0000256" key="1">
    <source>
        <dbReference type="ARBA" id="ARBA00005495"/>
    </source>
</evidence>
<proteinExistence type="inferred from homology"/>
<dbReference type="PROSITE" id="PS51891">
    <property type="entry name" value="CENP_V_GFA"/>
    <property type="match status" value="1"/>
</dbReference>
<dbReference type="RefSeq" id="WP_146289387.1">
    <property type="nucleotide sequence ID" value="NZ_CP042304.1"/>
</dbReference>
<feature type="domain" description="CENP-V/GFA" evidence="5">
    <location>
        <begin position="5"/>
        <end position="121"/>
    </location>
</feature>
<dbReference type="InterPro" id="IPR006913">
    <property type="entry name" value="CENP-V/GFA"/>
</dbReference>
<keyword evidence="2" id="KW-0479">Metal-binding</keyword>
<accession>A0A5B8LRP6</accession>
<evidence type="ECO:0000256" key="3">
    <source>
        <dbReference type="ARBA" id="ARBA00022833"/>
    </source>
</evidence>
<sequence length="134" mass="14639">MSTIISGTCLCGAVRYEVPDEFHAAFNCHCSRCRRATGSAFKPMAAIVFDKIRLVQGQDALLVYGEPPGSHDVHCRHCGSFLYSYIAENGNGHVAMGTMVDTPSIRPQFHMFVGSKAPWFEITDGLPQFEGLPG</sequence>
<evidence type="ECO:0000313" key="6">
    <source>
        <dbReference type="EMBL" id="QDZ10601.1"/>
    </source>
</evidence>
<dbReference type="AlphaFoldDB" id="A0A5B8LRP6"/>
<dbReference type="EMBL" id="CP042304">
    <property type="protein sequence ID" value="QDZ10601.1"/>
    <property type="molecule type" value="Genomic_DNA"/>
</dbReference>
<reference evidence="6 7" key="1">
    <citation type="submission" date="2019-07" db="EMBL/GenBank/DDBJ databases">
        <title>Full genome sequence of Devosia sp. Gsoil 520.</title>
        <authorList>
            <person name="Im W.-T."/>
        </authorList>
    </citation>
    <scope>NUCLEOTIDE SEQUENCE [LARGE SCALE GENOMIC DNA]</scope>
    <source>
        <strain evidence="6 7">Gsoil 520</strain>
    </source>
</reference>
<comment type="similarity">
    <text evidence="1">Belongs to the Gfa family.</text>
</comment>
<dbReference type="SUPFAM" id="SSF51316">
    <property type="entry name" value="Mss4-like"/>
    <property type="match status" value="1"/>
</dbReference>
<dbReference type="KEGG" id="dea:FPZ08_07455"/>
<name>A0A5B8LRP6_9HYPH</name>
<dbReference type="GO" id="GO:0046872">
    <property type="term" value="F:metal ion binding"/>
    <property type="evidence" value="ECO:0007669"/>
    <property type="project" value="UniProtKB-KW"/>
</dbReference>
<keyword evidence="3" id="KW-0862">Zinc</keyword>
<evidence type="ECO:0000313" key="7">
    <source>
        <dbReference type="Proteomes" id="UP000315364"/>
    </source>
</evidence>
<protein>
    <submittedName>
        <fullName evidence="6">GFA family protein</fullName>
    </submittedName>
</protein>
<dbReference type="PANTHER" id="PTHR33337:SF40">
    <property type="entry name" value="CENP-V_GFA DOMAIN-CONTAINING PROTEIN-RELATED"/>
    <property type="match status" value="1"/>
</dbReference>
<keyword evidence="7" id="KW-1185">Reference proteome</keyword>
<evidence type="ECO:0000256" key="4">
    <source>
        <dbReference type="ARBA" id="ARBA00023239"/>
    </source>
</evidence>
<dbReference type="InterPro" id="IPR011057">
    <property type="entry name" value="Mss4-like_sf"/>
</dbReference>
<keyword evidence="4" id="KW-0456">Lyase</keyword>
<dbReference type="Pfam" id="PF04828">
    <property type="entry name" value="GFA"/>
    <property type="match status" value="1"/>
</dbReference>
<organism evidence="6 7">
    <name type="scientific">Devosia ginsengisoli</name>
    <dbReference type="NCBI Taxonomy" id="400770"/>
    <lineage>
        <taxon>Bacteria</taxon>
        <taxon>Pseudomonadati</taxon>
        <taxon>Pseudomonadota</taxon>
        <taxon>Alphaproteobacteria</taxon>
        <taxon>Hyphomicrobiales</taxon>
        <taxon>Devosiaceae</taxon>
        <taxon>Devosia</taxon>
    </lineage>
</organism>
<evidence type="ECO:0000256" key="2">
    <source>
        <dbReference type="ARBA" id="ARBA00022723"/>
    </source>
</evidence>
<dbReference type="GO" id="GO:0016846">
    <property type="term" value="F:carbon-sulfur lyase activity"/>
    <property type="evidence" value="ECO:0007669"/>
    <property type="project" value="InterPro"/>
</dbReference>
<evidence type="ECO:0000259" key="5">
    <source>
        <dbReference type="PROSITE" id="PS51891"/>
    </source>
</evidence>
<dbReference type="OrthoDB" id="9807246at2"/>
<gene>
    <name evidence="6" type="ORF">FPZ08_07455</name>
</gene>
<dbReference type="PANTHER" id="PTHR33337">
    <property type="entry name" value="GFA DOMAIN-CONTAINING PROTEIN"/>
    <property type="match status" value="1"/>
</dbReference>